<comment type="caution">
    <text evidence="2">The sequence shown here is derived from an EMBL/GenBank/DDBJ whole genome shotgun (WGS) entry which is preliminary data.</text>
</comment>
<keyword evidence="3" id="KW-1185">Reference proteome</keyword>
<dbReference type="Gene3D" id="3.30.70.100">
    <property type="match status" value="1"/>
</dbReference>
<dbReference type="InterPro" id="IPR036163">
    <property type="entry name" value="HMA_dom_sf"/>
</dbReference>
<evidence type="ECO:0000256" key="1">
    <source>
        <dbReference type="SAM" id="MobiDB-lite"/>
    </source>
</evidence>
<dbReference type="PANTHER" id="PTHR47294:SF4">
    <property type="entry name" value="HEAVY METAL-ASSOCIATED ISOPRENYLATED PLANT PROTEIN 26-LIKE ISOFORM X1"/>
    <property type="match status" value="1"/>
</dbReference>
<sequence>MSQKRLCCAVMRINLDCNACCRKVRRILINMKEVETHVIEKKERKIIVCGQFRPSDVAVKLQKKMKRRVEILEIEDLTGGHGGEGEEGHDHEPMYQSQHEYPLQPDHMTTPLLC</sequence>
<evidence type="ECO:0008006" key="4">
    <source>
        <dbReference type="Google" id="ProtNLM"/>
    </source>
</evidence>
<dbReference type="SUPFAM" id="SSF55008">
    <property type="entry name" value="HMA, heavy metal-associated domain"/>
    <property type="match status" value="1"/>
</dbReference>
<reference evidence="2 3" key="1">
    <citation type="submission" date="2020-02" db="EMBL/GenBank/DDBJ databases">
        <authorList>
            <person name="Ma Q."/>
            <person name="Huang Y."/>
            <person name="Song X."/>
            <person name="Pei D."/>
        </authorList>
    </citation>
    <scope>NUCLEOTIDE SEQUENCE [LARGE SCALE GENOMIC DNA]</scope>
    <source>
        <strain evidence="2">Sxm20200214</strain>
        <tissue evidence="2">Leaf</tissue>
    </source>
</reference>
<dbReference type="PANTHER" id="PTHR47294">
    <property type="entry name" value="OS08G0431150 PROTEIN"/>
    <property type="match status" value="1"/>
</dbReference>
<dbReference type="AlphaFoldDB" id="A0A8X7SA16"/>
<dbReference type="Proteomes" id="UP000886595">
    <property type="component" value="Unassembled WGS sequence"/>
</dbReference>
<dbReference type="OrthoDB" id="1889242at2759"/>
<dbReference type="GO" id="GO:0046872">
    <property type="term" value="F:metal ion binding"/>
    <property type="evidence" value="ECO:0007669"/>
    <property type="project" value="InterPro"/>
</dbReference>
<evidence type="ECO:0000313" key="2">
    <source>
        <dbReference type="EMBL" id="KAG2301600.1"/>
    </source>
</evidence>
<protein>
    <recommendedName>
        <fullName evidence="4">HMA domain-containing protein</fullName>
    </recommendedName>
</protein>
<organism evidence="2 3">
    <name type="scientific">Brassica carinata</name>
    <name type="common">Ethiopian mustard</name>
    <name type="synonym">Abyssinian cabbage</name>
    <dbReference type="NCBI Taxonomy" id="52824"/>
    <lineage>
        <taxon>Eukaryota</taxon>
        <taxon>Viridiplantae</taxon>
        <taxon>Streptophyta</taxon>
        <taxon>Embryophyta</taxon>
        <taxon>Tracheophyta</taxon>
        <taxon>Spermatophyta</taxon>
        <taxon>Magnoliopsida</taxon>
        <taxon>eudicotyledons</taxon>
        <taxon>Gunneridae</taxon>
        <taxon>Pentapetalae</taxon>
        <taxon>rosids</taxon>
        <taxon>malvids</taxon>
        <taxon>Brassicales</taxon>
        <taxon>Brassicaceae</taxon>
        <taxon>Brassiceae</taxon>
        <taxon>Brassica</taxon>
    </lineage>
</organism>
<dbReference type="EMBL" id="JAAMPC010000007">
    <property type="protein sequence ID" value="KAG2301600.1"/>
    <property type="molecule type" value="Genomic_DNA"/>
</dbReference>
<name>A0A8X7SA16_BRACI</name>
<proteinExistence type="predicted"/>
<feature type="compositionally biased region" description="Basic and acidic residues" evidence="1">
    <location>
        <begin position="83"/>
        <end position="93"/>
    </location>
</feature>
<evidence type="ECO:0000313" key="3">
    <source>
        <dbReference type="Proteomes" id="UP000886595"/>
    </source>
</evidence>
<gene>
    <name evidence="2" type="ORF">Bca52824_030251</name>
</gene>
<accession>A0A8X7SA16</accession>
<feature type="region of interest" description="Disordered" evidence="1">
    <location>
        <begin position="76"/>
        <end position="114"/>
    </location>
</feature>